<dbReference type="EMBL" id="CAMGYJ010000005">
    <property type="protein sequence ID" value="CAI0425309.1"/>
    <property type="molecule type" value="Genomic_DNA"/>
</dbReference>
<dbReference type="AlphaFoldDB" id="A0AAV0KWB8"/>
<organism evidence="1 2">
    <name type="scientific">Linum tenue</name>
    <dbReference type="NCBI Taxonomy" id="586396"/>
    <lineage>
        <taxon>Eukaryota</taxon>
        <taxon>Viridiplantae</taxon>
        <taxon>Streptophyta</taxon>
        <taxon>Embryophyta</taxon>
        <taxon>Tracheophyta</taxon>
        <taxon>Spermatophyta</taxon>
        <taxon>Magnoliopsida</taxon>
        <taxon>eudicotyledons</taxon>
        <taxon>Gunneridae</taxon>
        <taxon>Pentapetalae</taxon>
        <taxon>rosids</taxon>
        <taxon>fabids</taxon>
        <taxon>Malpighiales</taxon>
        <taxon>Linaceae</taxon>
        <taxon>Linum</taxon>
    </lineage>
</organism>
<evidence type="ECO:0000313" key="1">
    <source>
        <dbReference type="EMBL" id="CAI0425309.1"/>
    </source>
</evidence>
<comment type="caution">
    <text evidence="1">The sequence shown here is derived from an EMBL/GenBank/DDBJ whole genome shotgun (WGS) entry which is preliminary data.</text>
</comment>
<sequence length="36" mass="4113">MNQLEGRSPWLFWSVSRKISCPNMVAGRLQLLLPIA</sequence>
<name>A0AAV0KWB8_9ROSI</name>
<dbReference type="Proteomes" id="UP001154282">
    <property type="component" value="Unassembled WGS sequence"/>
</dbReference>
<gene>
    <name evidence="1" type="ORF">LITE_LOCUS20336</name>
</gene>
<keyword evidence="2" id="KW-1185">Reference proteome</keyword>
<accession>A0AAV0KWB8</accession>
<reference evidence="1" key="1">
    <citation type="submission" date="2022-08" db="EMBL/GenBank/DDBJ databases">
        <authorList>
            <person name="Gutierrez-Valencia J."/>
        </authorList>
    </citation>
    <scope>NUCLEOTIDE SEQUENCE</scope>
</reference>
<proteinExistence type="predicted"/>
<evidence type="ECO:0000313" key="2">
    <source>
        <dbReference type="Proteomes" id="UP001154282"/>
    </source>
</evidence>
<protein>
    <submittedName>
        <fullName evidence="1">Uncharacterized protein</fullName>
    </submittedName>
</protein>